<feature type="non-terminal residue" evidence="1">
    <location>
        <position position="98"/>
    </location>
</feature>
<accession>A0A382MIU9</accession>
<evidence type="ECO:0000313" key="1">
    <source>
        <dbReference type="EMBL" id="SVC48570.1"/>
    </source>
</evidence>
<name>A0A382MIU9_9ZZZZ</name>
<gene>
    <name evidence="1" type="ORF">METZ01_LOCUS301424</name>
</gene>
<evidence type="ECO:0008006" key="2">
    <source>
        <dbReference type="Google" id="ProtNLM"/>
    </source>
</evidence>
<dbReference type="AlphaFoldDB" id="A0A382MIU9"/>
<sequence length="98" mass="11529">MDKHILYTCLMLLPMAPLHAQDRPLGTLQEQAAIQQQWLEARLERVLPQLMRRYGVEMWLVICREYNEDPVFSSLIAPTSFAARRRTIYVFHDRGEGQ</sequence>
<proteinExistence type="predicted"/>
<reference evidence="1" key="1">
    <citation type="submission" date="2018-05" db="EMBL/GenBank/DDBJ databases">
        <authorList>
            <person name="Lanie J.A."/>
            <person name="Ng W.-L."/>
            <person name="Kazmierczak K.M."/>
            <person name="Andrzejewski T.M."/>
            <person name="Davidsen T.M."/>
            <person name="Wayne K.J."/>
            <person name="Tettelin H."/>
            <person name="Glass J.I."/>
            <person name="Rusch D."/>
            <person name="Podicherti R."/>
            <person name="Tsui H.-C.T."/>
            <person name="Winkler M.E."/>
        </authorList>
    </citation>
    <scope>NUCLEOTIDE SEQUENCE</scope>
</reference>
<dbReference type="EMBL" id="UINC01093834">
    <property type="protein sequence ID" value="SVC48570.1"/>
    <property type="molecule type" value="Genomic_DNA"/>
</dbReference>
<organism evidence="1">
    <name type="scientific">marine metagenome</name>
    <dbReference type="NCBI Taxonomy" id="408172"/>
    <lineage>
        <taxon>unclassified sequences</taxon>
        <taxon>metagenomes</taxon>
        <taxon>ecological metagenomes</taxon>
    </lineage>
</organism>
<protein>
    <recommendedName>
        <fullName evidence="2">Xaa-Pro aminopeptidase</fullName>
    </recommendedName>
</protein>